<evidence type="ECO:0000256" key="2">
    <source>
        <dbReference type="ARBA" id="ARBA00008034"/>
    </source>
</evidence>
<feature type="transmembrane region" description="Helical" evidence="7">
    <location>
        <begin position="81"/>
        <end position="97"/>
    </location>
</feature>
<dbReference type="EMBL" id="JBHTJO010000001">
    <property type="protein sequence ID" value="MFD0985986.1"/>
    <property type="molecule type" value="Genomic_DNA"/>
</dbReference>
<feature type="transmembrane region" description="Helical" evidence="7">
    <location>
        <begin position="232"/>
        <end position="254"/>
    </location>
</feature>
<keyword evidence="3 6" id="KW-0812">Transmembrane</keyword>
<accession>A0ABW3J8B8</accession>
<proteinExistence type="inferred from homology"/>
<feature type="transmembrane region" description="Helical" evidence="7">
    <location>
        <begin position="104"/>
        <end position="123"/>
    </location>
</feature>
<keyword evidence="4 7" id="KW-1133">Transmembrane helix</keyword>
<comment type="subcellular location">
    <subcellularLocation>
        <location evidence="6">Cell membrane</location>
        <topology evidence="6">Multi-pass membrane protein</topology>
    </subcellularLocation>
    <subcellularLocation>
        <location evidence="1">Membrane</location>
        <topology evidence="1">Multi-pass membrane protein</topology>
    </subcellularLocation>
</comment>
<dbReference type="Gene3D" id="1.10.3470.10">
    <property type="entry name" value="ABC transporter involved in vitamin B12 uptake, BtuC"/>
    <property type="match status" value="1"/>
</dbReference>
<keyword evidence="5 7" id="KW-0472">Membrane</keyword>
<comment type="similarity">
    <text evidence="2 6">Belongs to the ABC-3 integral membrane protein family.</text>
</comment>
<gene>
    <name evidence="8" type="ORF">ACFQ2F_02610</name>
</gene>
<dbReference type="PANTHER" id="PTHR30477">
    <property type="entry name" value="ABC-TRANSPORTER METAL-BINDING PROTEIN"/>
    <property type="match status" value="1"/>
</dbReference>
<name>A0ABW3J8B8_9HYPH</name>
<feature type="transmembrane region" description="Helical" evidence="7">
    <location>
        <begin position="20"/>
        <end position="44"/>
    </location>
</feature>
<dbReference type="Pfam" id="PF00950">
    <property type="entry name" value="ABC-3"/>
    <property type="match status" value="1"/>
</dbReference>
<feature type="transmembrane region" description="Helical" evidence="7">
    <location>
        <begin position="260"/>
        <end position="284"/>
    </location>
</feature>
<feature type="transmembrane region" description="Helical" evidence="7">
    <location>
        <begin position="143"/>
        <end position="164"/>
    </location>
</feature>
<feature type="transmembrane region" description="Helical" evidence="7">
    <location>
        <begin position="56"/>
        <end position="75"/>
    </location>
</feature>
<dbReference type="InterPro" id="IPR037294">
    <property type="entry name" value="ABC_BtuC-like"/>
</dbReference>
<evidence type="ECO:0000256" key="4">
    <source>
        <dbReference type="ARBA" id="ARBA00022989"/>
    </source>
</evidence>
<organism evidence="8 9">
    <name type="scientific">Methyloligella solikamskensis</name>
    <dbReference type="NCBI Taxonomy" id="1177756"/>
    <lineage>
        <taxon>Bacteria</taxon>
        <taxon>Pseudomonadati</taxon>
        <taxon>Pseudomonadota</taxon>
        <taxon>Alphaproteobacteria</taxon>
        <taxon>Hyphomicrobiales</taxon>
        <taxon>Hyphomicrobiaceae</taxon>
        <taxon>Methyloligella</taxon>
    </lineage>
</organism>
<comment type="caution">
    <text evidence="8">The sequence shown here is derived from an EMBL/GenBank/DDBJ whole genome shotgun (WGS) entry which is preliminary data.</text>
</comment>
<keyword evidence="6" id="KW-0813">Transport</keyword>
<evidence type="ECO:0000256" key="3">
    <source>
        <dbReference type="ARBA" id="ARBA00022692"/>
    </source>
</evidence>
<reference evidence="9" key="1">
    <citation type="journal article" date="2019" name="Int. J. Syst. Evol. Microbiol.">
        <title>The Global Catalogue of Microorganisms (GCM) 10K type strain sequencing project: providing services to taxonomists for standard genome sequencing and annotation.</title>
        <authorList>
            <consortium name="The Broad Institute Genomics Platform"/>
            <consortium name="The Broad Institute Genome Sequencing Center for Infectious Disease"/>
            <person name="Wu L."/>
            <person name="Ma J."/>
        </authorList>
    </citation>
    <scope>NUCLEOTIDE SEQUENCE [LARGE SCALE GENOMIC DNA]</scope>
    <source>
        <strain evidence="9">CCUG 61697</strain>
    </source>
</reference>
<protein>
    <submittedName>
        <fullName evidence="8">Metal ABC transporter permease</fullName>
    </submittedName>
</protein>
<dbReference type="SUPFAM" id="SSF81345">
    <property type="entry name" value="ABC transporter involved in vitamin B12 uptake, BtuC"/>
    <property type="match status" value="1"/>
</dbReference>
<dbReference type="PANTHER" id="PTHR30477:SF13">
    <property type="entry name" value="IRON TRANSPORT SYSTEM MEMBRANE PROTEIN HI_0360-RELATED"/>
    <property type="match status" value="1"/>
</dbReference>
<dbReference type="Proteomes" id="UP001597102">
    <property type="component" value="Unassembled WGS sequence"/>
</dbReference>
<dbReference type="RefSeq" id="WP_379085280.1">
    <property type="nucleotide sequence ID" value="NZ_JBHTJO010000001.1"/>
</dbReference>
<dbReference type="InterPro" id="IPR001626">
    <property type="entry name" value="ABC_TroCD"/>
</dbReference>
<evidence type="ECO:0000313" key="9">
    <source>
        <dbReference type="Proteomes" id="UP001597102"/>
    </source>
</evidence>
<sequence>MSLGDLNPYLLAEPFITDEAMRRALAACLALSISAPPIGVFLLLRRMSLVGDALSHAILPGVAIGFLIAGGSFVAMSLGGFITGLVVAFLSGALARAKLLTEDASLASFYLLSLALGVLIVSLKGADDELLHLLFGSVLDLDIPAMLLMAVIATVSVLALAIVYRPLVVECFDRALLHQVSGWGAPAHFVFLGLLVINLVGAFQVLGTLLAVGIMLLPAITSRFWAAGVSGMIGVAVMIATVSCIIGLLISYYGELEAGPAIILTAGVFYGLSILFGTEDGILLQTVRRRRAASLT</sequence>
<feature type="transmembrane region" description="Helical" evidence="7">
    <location>
        <begin position="176"/>
        <end position="197"/>
    </location>
</feature>
<feature type="transmembrane region" description="Helical" evidence="7">
    <location>
        <begin position="203"/>
        <end position="220"/>
    </location>
</feature>
<evidence type="ECO:0000256" key="5">
    <source>
        <dbReference type="ARBA" id="ARBA00023136"/>
    </source>
</evidence>
<evidence type="ECO:0000256" key="7">
    <source>
        <dbReference type="SAM" id="Phobius"/>
    </source>
</evidence>
<keyword evidence="9" id="KW-1185">Reference proteome</keyword>
<evidence type="ECO:0000313" key="8">
    <source>
        <dbReference type="EMBL" id="MFD0985986.1"/>
    </source>
</evidence>
<evidence type="ECO:0000256" key="6">
    <source>
        <dbReference type="RuleBase" id="RU003943"/>
    </source>
</evidence>
<evidence type="ECO:0000256" key="1">
    <source>
        <dbReference type="ARBA" id="ARBA00004141"/>
    </source>
</evidence>